<reference evidence="1 2" key="1">
    <citation type="submission" date="2020-06" db="EMBL/GenBank/DDBJ databases">
        <title>Transcriptomic and genomic resources for Thalictrum thalictroides and T. hernandezii: Facilitating candidate gene discovery in an emerging model plant lineage.</title>
        <authorList>
            <person name="Arias T."/>
            <person name="Riano-Pachon D.M."/>
            <person name="Di Stilio V.S."/>
        </authorList>
    </citation>
    <scope>NUCLEOTIDE SEQUENCE [LARGE SCALE GENOMIC DNA]</scope>
    <source>
        <strain evidence="2">cv. WT478/WT964</strain>
        <tissue evidence="1">Leaves</tissue>
    </source>
</reference>
<evidence type="ECO:0000313" key="1">
    <source>
        <dbReference type="EMBL" id="KAF5204155.1"/>
    </source>
</evidence>
<proteinExistence type="predicted"/>
<sequence length="71" mass="7915">MSGRTHSGLLPTSRCLNMTDTKKGLTGTDLTYISRCLVMKLIKNNQQDNGFTLKDHFLSNNETQGEVRGNI</sequence>
<protein>
    <submittedName>
        <fullName evidence="1">Uncharacterized protein</fullName>
    </submittedName>
</protein>
<organism evidence="1 2">
    <name type="scientific">Thalictrum thalictroides</name>
    <name type="common">Rue-anemone</name>
    <name type="synonym">Anemone thalictroides</name>
    <dbReference type="NCBI Taxonomy" id="46969"/>
    <lineage>
        <taxon>Eukaryota</taxon>
        <taxon>Viridiplantae</taxon>
        <taxon>Streptophyta</taxon>
        <taxon>Embryophyta</taxon>
        <taxon>Tracheophyta</taxon>
        <taxon>Spermatophyta</taxon>
        <taxon>Magnoliopsida</taxon>
        <taxon>Ranunculales</taxon>
        <taxon>Ranunculaceae</taxon>
        <taxon>Thalictroideae</taxon>
        <taxon>Thalictrum</taxon>
    </lineage>
</organism>
<comment type="caution">
    <text evidence="1">The sequence shown here is derived from an EMBL/GenBank/DDBJ whole genome shotgun (WGS) entry which is preliminary data.</text>
</comment>
<gene>
    <name evidence="1" type="ORF">FRX31_006257</name>
</gene>
<name>A0A7J6X5P3_THATH</name>
<dbReference type="Proteomes" id="UP000554482">
    <property type="component" value="Unassembled WGS sequence"/>
</dbReference>
<dbReference type="EMBL" id="JABWDY010005800">
    <property type="protein sequence ID" value="KAF5204155.1"/>
    <property type="molecule type" value="Genomic_DNA"/>
</dbReference>
<evidence type="ECO:0000313" key="2">
    <source>
        <dbReference type="Proteomes" id="UP000554482"/>
    </source>
</evidence>
<accession>A0A7J6X5P3</accession>
<keyword evidence="2" id="KW-1185">Reference proteome</keyword>
<dbReference type="AlphaFoldDB" id="A0A7J6X5P3"/>